<feature type="chain" id="PRO_5039455681" description="TNase-like domain-containing protein" evidence="5">
    <location>
        <begin position="23"/>
        <end position="237"/>
    </location>
</feature>
<dbReference type="GO" id="GO:0016787">
    <property type="term" value="F:hydrolase activity"/>
    <property type="evidence" value="ECO:0007669"/>
    <property type="project" value="UniProtKB-KW"/>
</dbReference>
<keyword evidence="5" id="KW-0732">Signal</keyword>
<dbReference type="EMBL" id="NOWF01000005">
    <property type="protein sequence ID" value="OYD07603.1"/>
    <property type="molecule type" value="Genomic_DNA"/>
</dbReference>
<proteinExistence type="predicted"/>
<dbReference type="InterPro" id="IPR016071">
    <property type="entry name" value="Staphylococal_nuclease_OB-fold"/>
</dbReference>
<evidence type="ECO:0000313" key="8">
    <source>
        <dbReference type="Proteomes" id="UP000215459"/>
    </source>
</evidence>
<protein>
    <recommendedName>
        <fullName evidence="6">TNase-like domain-containing protein</fullName>
    </recommendedName>
</protein>
<dbReference type="RefSeq" id="WP_094264274.1">
    <property type="nucleotide sequence ID" value="NZ_NOWF01000005.1"/>
</dbReference>
<keyword evidence="1" id="KW-0540">Nuclease</keyword>
<dbReference type="InterPro" id="IPR002071">
    <property type="entry name" value="Thermonucl_AS"/>
</dbReference>
<dbReference type="Proteomes" id="UP000215459">
    <property type="component" value="Unassembled WGS sequence"/>
</dbReference>
<dbReference type="PROSITE" id="PS01123">
    <property type="entry name" value="TNASE_1"/>
    <property type="match status" value="1"/>
</dbReference>
<keyword evidence="8" id="KW-1185">Reference proteome</keyword>
<dbReference type="InterPro" id="IPR035437">
    <property type="entry name" value="SNase_OB-fold_sf"/>
</dbReference>
<name>A0A235B5M6_9BACL</name>
<gene>
    <name evidence="7" type="ORF">CHM34_08955</name>
</gene>
<feature type="domain" description="TNase-like" evidence="6">
    <location>
        <begin position="41"/>
        <end position="174"/>
    </location>
</feature>
<keyword evidence="3" id="KW-0378">Hydrolase</keyword>
<dbReference type="GO" id="GO:0004519">
    <property type="term" value="F:endonuclease activity"/>
    <property type="evidence" value="ECO:0007669"/>
    <property type="project" value="UniProtKB-KW"/>
</dbReference>
<keyword evidence="2" id="KW-0255">Endonuclease</keyword>
<dbReference type="PROSITE" id="PS50830">
    <property type="entry name" value="TNASE_3"/>
    <property type="match status" value="1"/>
</dbReference>
<dbReference type="SMART" id="SM00318">
    <property type="entry name" value="SNc"/>
    <property type="match status" value="1"/>
</dbReference>
<dbReference type="PANTHER" id="PTHR12302:SF3">
    <property type="entry name" value="SERINE_THREONINE-PROTEIN KINASE 31"/>
    <property type="match status" value="1"/>
</dbReference>
<dbReference type="GO" id="GO:0003676">
    <property type="term" value="F:nucleic acid binding"/>
    <property type="evidence" value="ECO:0007669"/>
    <property type="project" value="InterPro"/>
</dbReference>
<reference evidence="7 8" key="1">
    <citation type="submission" date="2017-07" db="EMBL/GenBank/DDBJ databases">
        <title>The genome sequence of Paludifilum halophilum highlights mechanisms for microbial adaptation to high salt environemnts.</title>
        <authorList>
            <person name="Belbahri L."/>
        </authorList>
    </citation>
    <scope>NUCLEOTIDE SEQUENCE [LARGE SCALE GENOMIC DNA]</scope>
    <source>
        <strain evidence="7 8">DSM 102817</strain>
    </source>
</reference>
<dbReference type="OrthoDB" id="9775118at2"/>
<evidence type="ECO:0000256" key="4">
    <source>
        <dbReference type="SAM" id="MobiDB-lite"/>
    </source>
</evidence>
<dbReference type="AlphaFoldDB" id="A0A235B5M6"/>
<dbReference type="Pfam" id="PF00565">
    <property type="entry name" value="SNase"/>
    <property type="match status" value="1"/>
</dbReference>
<evidence type="ECO:0000256" key="3">
    <source>
        <dbReference type="ARBA" id="ARBA00022801"/>
    </source>
</evidence>
<evidence type="ECO:0000259" key="6">
    <source>
        <dbReference type="PROSITE" id="PS50830"/>
    </source>
</evidence>
<sequence>MKKIMRMLLVLGLMLLNGCTDPEPPAPSPDPPKENPPDESKRHPSQIERVVDGDTVHLKDPVSGSTKVRMLSIDAPETNYRGKSQGAYGEASTRYLMNFLPEGTDVQVVLGREEKDDYGRLLAYLEIDGQDINEKMVRHGHAVPYFIYPHFDRFKRYRNALENARKEGRGMWDPENPIDELPFEFRMRIGNRKPDKYAGHFETKKYVKPANYKEIPLEQRVFFWNERDAQEAGYQKD</sequence>
<evidence type="ECO:0000313" key="7">
    <source>
        <dbReference type="EMBL" id="OYD07603.1"/>
    </source>
</evidence>
<evidence type="ECO:0000256" key="2">
    <source>
        <dbReference type="ARBA" id="ARBA00022759"/>
    </source>
</evidence>
<feature type="signal peptide" evidence="5">
    <location>
        <begin position="1"/>
        <end position="22"/>
    </location>
</feature>
<accession>A0A235B5M6</accession>
<comment type="caution">
    <text evidence="7">The sequence shown here is derived from an EMBL/GenBank/DDBJ whole genome shotgun (WGS) entry which is preliminary data.</text>
</comment>
<organism evidence="7 8">
    <name type="scientific">Paludifilum halophilum</name>
    <dbReference type="NCBI Taxonomy" id="1642702"/>
    <lineage>
        <taxon>Bacteria</taxon>
        <taxon>Bacillati</taxon>
        <taxon>Bacillota</taxon>
        <taxon>Bacilli</taxon>
        <taxon>Bacillales</taxon>
        <taxon>Thermoactinomycetaceae</taxon>
        <taxon>Paludifilum</taxon>
    </lineage>
</organism>
<dbReference type="Gene3D" id="2.40.50.90">
    <property type="match status" value="1"/>
</dbReference>
<feature type="compositionally biased region" description="Basic and acidic residues" evidence="4">
    <location>
        <begin position="31"/>
        <end position="44"/>
    </location>
</feature>
<dbReference type="PANTHER" id="PTHR12302">
    <property type="entry name" value="EBNA2 BINDING PROTEIN P100"/>
    <property type="match status" value="1"/>
</dbReference>
<evidence type="ECO:0000256" key="5">
    <source>
        <dbReference type="SAM" id="SignalP"/>
    </source>
</evidence>
<feature type="region of interest" description="Disordered" evidence="4">
    <location>
        <begin position="20"/>
        <end position="44"/>
    </location>
</feature>
<evidence type="ECO:0000256" key="1">
    <source>
        <dbReference type="ARBA" id="ARBA00022722"/>
    </source>
</evidence>
<dbReference type="SUPFAM" id="SSF50199">
    <property type="entry name" value="Staphylococcal nuclease"/>
    <property type="match status" value="1"/>
</dbReference>